<organism evidence="1 2">
    <name type="scientific">Butyrivibrio fibrisolvens</name>
    <dbReference type="NCBI Taxonomy" id="831"/>
    <lineage>
        <taxon>Bacteria</taxon>
        <taxon>Bacillati</taxon>
        <taxon>Bacillota</taxon>
        <taxon>Clostridia</taxon>
        <taxon>Lachnospirales</taxon>
        <taxon>Lachnospiraceae</taxon>
        <taxon>Butyrivibrio</taxon>
    </lineage>
</organism>
<proteinExistence type="predicted"/>
<evidence type="ECO:0008006" key="3">
    <source>
        <dbReference type="Google" id="ProtNLM"/>
    </source>
</evidence>
<reference evidence="1 2" key="1">
    <citation type="submission" date="2017-09" db="EMBL/GenBank/DDBJ databases">
        <title>High-quality draft genome sequence of Butyrivibrio fibrisolvens INBov1, isolated from cow rumen.</title>
        <authorList>
            <person name="Rodriguez Hernaez J."/>
            <person name="Rivarola M."/>
            <person name="Paniego N."/>
            <person name="Cravero S."/>
            <person name="Ceron Cucchi M."/>
            <person name="Martinez M.C."/>
        </authorList>
    </citation>
    <scope>NUCLEOTIDE SEQUENCE [LARGE SCALE GENOMIC DNA]</scope>
    <source>
        <strain evidence="1 2">INBov1</strain>
    </source>
</reference>
<evidence type="ECO:0000313" key="2">
    <source>
        <dbReference type="Proteomes" id="UP000245488"/>
    </source>
</evidence>
<accession>A0A317G7U6</accession>
<dbReference type="InterPro" id="IPR026002">
    <property type="entry name" value="ATC_hydrolase-like"/>
</dbReference>
<comment type="caution">
    <text evidence="1">The sequence shown here is derived from an EMBL/GenBank/DDBJ whole genome shotgun (WGS) entry which is preliminary data.</text>
</comment>
<gene>
    <name evidence="1" type="ORF">CPT75_15540</name>
</gene>
<dbReference type="EMBL" id="NXNG01000001">
    <property type="protein sequence ID" value="PWT29446.1"/>
    <property type="molecule type" value="Genomic_DNA"/>
</dbReference>
<evidence type="ECO:0000313" key="1">
    <source>
        <dbReference type="EMBL" id="PWT29446.1"/>
    </source>
</evidence>
<name>A0A317G7U6_BUTFI</name>
<sequence length="238" mass="27692">MHSYYSENKEKIKKGMNEFFILVSAELEDASSRKYHEVLQEIWDYYEANLLDKFPYIGGDEVSGTRNLTGAYYFVAMGEVLKKYGLSLEESGHLMVLVYERYYLKMPGLIRTLMGKIYRNPKILNKMLLKKDAKNAANAVKNPGSFETQTQIPPEEGYDFSYHNLVCPLSIFAKKYGYEEYMPYLCNLDYVMFGVLGAPLYREHTCFEDGDFCDFKLKNDATPLPYWPPVFSQDNPYK</sequence>
<protein>
    <recommendedName>
        <fullName evidence="3">L-2-amino-thiazoline-4-carboxylic acid hydrolase</fullName>
    </recommendedName>
</protein>
<dbReference type="Pfam" id="PF14196">
    <property type="entry name" value="ATC_hydrolase"/>
    <property type="match status" value="1"/>
</dbReference>
<keyword evidence="2" id="KW-1185">Reference proteome</keyword>
<dbReference type="AlphaFoldDB" id="A0A317G7U6"/>
<dbReference type="Proteomes" id="UP000245488">
    <property type="component" value="Chromosome"/>
</dbReference>